<protein>
    <submittedName>
        <fullName evidence="2">DUF1275 domain-containing protein</fullName>
    </submittedName>
</protein>
<keyword evidence="3" id="KW-1185">Reference proteome</keyword>
<evidence type="ECO:0000256" key="1">
    <source>
        <dbReference type="SAM" id="Phobius"/>
    </source>
</evidence>
<dbReference type="RefSeq" id="WP_149278047.1">
    <property type="nucleotide sequence ID" value="NZ_CP043506.1"/>
</dbReference>
<name>A0A5C1YK32_9PROT</name>
<dbReference type="InterPro" id="IPR010699">
    <property type="entry name" value="DUF1275"/>
</dbReference>
<keyword evidence="1" id="KW-1133">Transmembrane helix</keyword>
<feature type="transmembrane region" description="Helical" evidence="1">
    <location>
        <begin position="171"/>
        <end position="187"/>
    </location>
</feature>
<feature type="transmembrane region" description="Helical" evidence="1">
    <location>
        <begin position="113"/>
        <end position="132"/>
    </location>
</feature>
<gene>
    <name evidence="2" type="ORF">FLP30_01575</name>
</gene>
<evidence type="ECO:0000313" key="2">
    <source>
        <dbReference type="EMBL" id="QEO16606.1"/>
    </source>
</evidence>
<organism evidence="2 3">
    <name type="scientific">Acetobacter vaccinii</name>
    <dbReference type="NCBI Taxonomy" id="2592655"/>
    <lineage>
        <taxon>Bacteria</taxon>
        <taxon>Pseudomonadati</taxon>
        <taxon>Pseudomonadota</taxon>
        <taxon>Alphaproteobacteria</taxon>
        <taxon>Acetobacterales</taxon>
        <taxon>Acetobacteraceae</taxon>
        <taxon>Acetobacter</taxon>
    </lineage>
</organism>
<dbReference type="Proteomes" id="UP000324536">
    <property type="component" value="Chromosome"/>
</dbReference>
<dbReference type="AlphaFoldDB" id="A0A5C1YK32"/>
<dbReference type="Pfam" id="PF06912">
    <property type="entry name" value="DUF1275"/>
    <property type="match status" value="1"/>
</dbReference>
<keyword evidence="1" id="KW-0472">Membrane</keyword>
<feature type="transmembrane region" description="Helical" evidence="1">
    <location>
        <begin position="44"/>
        <end position="75"/>
    </location>
</feature>
<keyword evidence="1" id="KW-0812">Transmembrane</keyword>
<proteinExistence type="predicted"/>
<feature type="transmembrane region" description="Helical" evidence="1">
    <location>
        <begin position="12"/>
        <end position="32"/>
    </location>
</feature>
<dbReference type="KEGG" id="acek:FLP30_01575"/>
<sequence>MTPPKGHDARLVIAILFVTTAMGMLDAISLLHLKMFAGYLTASIILMAINVATSQAIVFSGLEAIGLFYLGALAGGRLVRRNTSMRLIVGDILLGVSALMGLTAWMWSCHLPGGTYITLGLLSVTMGLQTSATRHARLPDMALPAATIVLHGLAHHSTVAGGDNMGNSRRIAAIIALFIGAVLGSLVPERNVAMGIAGAGGIILAASLLLRAQRLPLLVQLDKLHIT</sequence>
<accession>A0A5C1YK32</accession>
<feature type="transmembrane region" description="Helical" evidence="1">
    <location>
        <begin position="193"/>
        <end position="210"/>
    </location>
</feature>
<dbReference type="OrthoDB" id="7224872at2"/>
<reference evidence="2 3" key="1">
    <citation type="submission" date="2019-09" db="EMBL/GenBank/DDBJ databases">
        <title>Genome sequencing of strain KACC 21233.</title>
        <authorList>
            <person name="Heo J."/>
            <person name="Kim S.-J."/>
            <person name="Kim J.-S."/>
            <person name="Hong S.-B."/>
            <person name="Kwon S.-W."/>
        </authorList>
    </citation>
    <scope>NUCLEOTIDE SEQUENCE [LARGE SCALE GENOMIC DNA]</scope>
    <source>
        <strain evidence="2 3">KACC 21233</strain>
    </source>
</reference>
<dbReference type="EMBL" id="CP043506">
    <property type="protein sequence ID" value="QEO16606.1"/>
    <property type="molecule type" value="Genomic_DNA"/>
</dbReference>
<evidence type="ECO:0000313" key="3">
    <source>
        <dbReference type="Proteomes" id="UP000324536"/>
    </source>
</evidence>
<feature type="transmembrane region" description="Helical" evidence="1">
    <location>
        <begin position="87"/>
        <end position="107"/>
    </location>
</feature>